<organism evidence="1">
    <name type="scientific">marine sediment metagenome</name>
    <dbReference type="NCBI Taxonomy" id="412755"/>
    <lineage>
        <taxon>unclassified sequences</taxon>
        <taxon>metagenomes</taxon>
        <taxon>ecological metagenomes</taxon>
    </lineage>
</organism>
<reference evidence="1" key="1">
    <citation type="journal article" date="2014" name="Front. Microbiol.">
        <title>High frequency of phylogenetically diverse reductive dehalogenase-homologous genes in deep subseafloor sedimentary metagenomes.</title>
        <authorList>
            <person name="Kawai M."/>
            <person name="Futagami T."/>
            <person name="Toyoda A."/>
            <person name="Takaki Y."/>
            <person name="Nishi S."/>
            <person name="Hori S."/>
            <person name="Arai W."/>
            <person name="Tsubouchi T."/>
            <person name="Morono Y."/>
            <person name="Uchiyama I."/>
            <person name="Ito T."/>
            <person name="Fujiyama A."/>
            <person name="Inagaki F."/>
            <person name="Takami H."/>
        </authorList>
    </citation>
    <scope>NUCLEOTIDE SEQUENCE</scope>
    <source>
        <strain evidence="1">Expedition CK06-06</strain>
    </source>
</reference>
<protein>
    <recommendedName>
        <fullName evidence="2">Glycosyl transferase</fullName>
    </recommendedName>
</protein>
<comment type="caution">
    <text evidence="1">The sequence shown here is derived from an EMBL/GenBank/DDBJ whole genome shotgun (WGS) entry which is preliminary data.</text>
</comment>
<dbReference type="InterPro" id="IPR029044">
    <property type="entry name" value="Nucleotide-diphossugar_trans"/>
</dbReference>
<evidence type="ECO:0000313" key="1">
    <source>
        <dbReference type="EMBL" id="GAG38125.1"/>
    </source>
</evidence>
<dbReference type="AlphaFoldDB" id="X0X531"/>
<feature type="non-terminal residue" evidence="1">
    <location>
        <position position="253"/>
    </location>
</feature>
<feature type="non-terminal residue" evidence="1">
    <location>
        <position position="1"/>
    </location>
</feature>
<proteinExistence type="predicted"/>
<accession>X0X531</accession>
<gene>
    <name evidence="1" type="ORF">S01H1_61944</name>
</gene>
<evidence type="ECO:0008006" key="2">
    <source>
        <dbReference type="Google" id="ProtNLM"/>
    </source>
</evidence>
<dbReference type="EMBL" id="BARS01040659">
    <property type="protein sequence ID" value="GAG38125.1"/>
    <property type="molecule type" value="Genomic_DNA"/>
</dbReference>
<dbReference type="SUPFAM" id="SSF53448">
    <property type="entry name" value="Nucleotide-diphospho-sugar transferases"/>
    <property type="match status" value="1"/>
</dbReference>
<dbReference type="Gene3D" id="3.90.550.10">
    <property type="entry name" value="Spore Coat Polysaccharide Biosynthesis Protein SpsA, Chain A"/>
    <property type="match status" value="1"/>
</dbReference>
<name>X0X531_9ZZZZ</name>
<sequence length="253" mass="28423">RRDEFEEMCAAFEGVRTMAGEPVTLLWNGGPGMQELYSRLASEGLDAGEDGKGRSAWIAFGYVLSSNLSRVIAVHDCDIRDYDRELLARLCFPIANPNLNYEFAKGYYGRVADRLYGRVTRLFMTPLLRAMKSVLGSIPLLEFLDSFRFPLAGECAMTTDLARSTRIPSDWGLEVGMLAEVYRNCSLKRICQVELVDNYDHKHQDLCEDDVSQGLHRMVSDIGASLIRNLASYGVQFDAGFLHSLRVAYVRLA</sequence>